<dbReference type="GO" id="GO:0008830">
    <property type="term" value="F:dTDP-4-dehydrorhamnose 3,5-epimerase activity"/>
    <property type="evidence" value="ECO:0007669"/>
    <property type="project" value="InterPro"/>
</dbReference>
<dbReference type="GO" id="GO:0005829">
    <property type="term" value="C:cytosol"/>
    <property type="evidence" value="ECO:0007669"/>
    <property type="project" value="TreeGrafter"/>
</dbReference>
<accession>A0A9Q9IDK4</accession>
<sequence length="204" mass="22206">MRARKLAIPGAVEFIPDVYPDERGLFLSPLEESAFVEAVGHPFFHVAQVSYSESRAGVVRGPHYTRTPPGMAKYVYCPRGAVIDVVLDTRVGSPTFGQWDAVRLDGRHRHAVYLPVGVAHQFIVIEDSVMCYVLSLQYRAENELALSTHDDRLGLPLPDGVTPLLSARDAAAPTLAEALAAGLLPGYEESLDLESRLGQPQVTA</sequence>
<dbReference type="CDD" id="cd00438">
    <property type="entry name" value="cupin_RmlC"/>
    <property type="match status" value="1"/>
</dbReference>
<gene>
    <name evidence="4" type="ORF">Daura_37960</name>
</gene>
<dbReference type="InterPro" id="IPR000888">
    <property type="entry name" value="RmlC-like"/>
</dbReference>
<name>A0A9Q9IDK4_9ACTN</name>
<dbReference type="KEGG" id="daur:Daura_37960"/>
<feature type="active site" description="Proton acceptor" evidence="2">
    <location>
        <position position="63"/>
    </location>
</feature>
<feature type="site" description="Participates in a stacking interaction with the thymidine ring of dTDP-4-oxo-6-deoxyglucose" evidence="3">
    <location>
        <position position="138"/>
    </location>
</feature>
<dbReference type="GO" id="GO:0000271">
    <property type="term" value="P:polysaccharide biosynthetic process"/>
    <property type="evidence" value="ECO:0007669"/>
    <property type="project" value="TreeGrafter"/>
</dbReference>
<dbReference type="OrthoDB" id="9800680at2"/>
<reference evidence="4" key="1">
    <citation type="submission" date="2021-04" db="EMBL/GenBank/DDBJ databases">
        <title>Dactylosporangium aurantiacum NRRL B-8018 full assembly.</title>
        <authorList>
            <person name="Hartkoorn R.C."/>
            <person name="Beaudoing E."/>
            <person name="Hot D."/>
        </authorList>
    </citation>
    <scope>NUCLEOTIDE SEQUENCE</scope>
    <source>
        <strain evidence="4">NRRL B-8018</strain>
    </source>
</reference>
<comment type="similarity">
    <text evidence="1">Belongs to the dTDP-4-dehydrorhamnose 3,5-epimerase family.</text>
</comment>
<evidence type="ECO:0000256" key="2">
    <source>
        <dbReference type="PIRSR" id="PIRSR600888-1"/>
    </source>
</evidence>
<dbReference type="RefSeq" id="WP_033357093.1">
    <property type="nucleotide sequence ID" value="NZ_CP073767.1"/>
</dbReference>
<dbReference type="Proteomes" id="UP001058003">
    <property type="component" value="Chromosome"/>
</dbReference>
<dbReference type="GO" id="GO:0019305">
    <property type="term" value="P:dTDP-rhamnose biosynthetic process"/>
    <property type="evidence" value="ECO:0007669"/>
    <property type="project" value="TreeGrafter"/>
</dbReference>
<dbReference type="Gene3D" id="2.60.120.10">
    <property type="entry name" value="Jelly Rolls"/>
    <property type="match status" value="1"/>
</dbReference>
<evidence type="ECO:0000313" key="5">
    <source>
        <dbReference type="Proteomes" id="UP001058003"/>
    </source>
</evidence>
<dbReference type="Pfam" id="PF00908">
    <property type="entry name" value="dTDP_sugar_isom"/>
    <property type="match status" value="1"/>
</dbReference>
<dbReference type="PANTHER" id="PTHR21047:SF2">
    <property type="entry name" value="THYMIDINE DIPHOSPHO-4-KETO-RHAMNOSE 3,5-EPIMERASE"/>
    <property type="match status" value="1"/>
</dbReference>
<feature type="active site" description="Proton donor" evidence="2">
    <location>
        <position position="132"/>
    </location>
</feature>
<evidence type="ECO:0000256" key="3">
    <source>
        <dbReference type="PIRSR" id="PIRSR600888-3"/>
    </source>
</evidence>
<organism evidence="4 5">
    <name type="scientific">Dactylosporangium aurantiacum</name>
    <dbReference type="NCBI Taxonomy" id="35754"/>
    <lineage>
        <taxon>Bacteria</taxon>
        <taxon>Bacillati</taxon>
        <taxon>Actinomycetota</taxon>
        <taxon>Actinomycetes</taxon>
        <taxon>Micromonosporales</taxon>
        <taxon>Micromonosporaceae</taxon>
        <taxon>Dactylosporangium</taxon>
    </lineage>
</organism>
<dbReference type="InterPro" id="IPR014710">
    <property type="entry name" value="RmlC-like_jellyroll"/>
</dbReference>
<evidence type="ECO:0000313" key="4">
    <source>
        <dbReference type="EMBL" id="UWZ52400.1"/>
    </source>
</evidence>
<dbReference type="InterPro" id="IPR011051">
    <property type="entry name" value="RmlC_Cupin_sf"/>
</dbReference>
<dbReference type="PANTHER" id="PTHR21047">
    <property type="entry name" value="DTDP-6-DEOXY-D-GLUCOSE-3,5 EPIMERASE"/>
    <property type="match status" value="1"/>
</dbReference>
<dbReference type="EMBL" id="CP073767">
    <property type="protein sequence ID" value="UWZ52400.1"/>
    <property type="molecule type" value="Genomic_DNA"/>
</dbReference>
<dbReference type="AlphaFoldDB" id="A0A9Q9IDK4"/>
<keyword evidence="5" id="KW-1185">Reference proteome</keyword>
<proteinExistence type="inferred from homology"/>
<evidence type="ECO:0000256" key="1">
    <source>
        <dbReference type="ARBA" id="ARBA00010154"/>
    </source>
</evidence>
<protein>
    <submittedName>
        <fullName evidence="4">dTDP-4-dehydrorhamnose 3,5-epimerase family protein</fullName>
    </submittedName>
</protein>
<dbReference type="SUPFAM" id="SSF51182">
    <property type="entry name" value="RmlC-like cupins"/>
    <property type="match status" value="1"/>
</dbReference>